<name>A0A3N4HZD8_ASCIM</name>
<sequence length="134" mass="15273">MSQSESSSSSGSDQHISPFSLEFLQKLNTEDPTSYWGRVLAARTADEAVAAAVDFTKKFKSFFLLDMIVKEWIRVQPDRQKAASLERNYGSHQQSMVEYLNTADWDAHDYEGKWRWTLLTIYALDASKSDGLKP</sequence>
<dbReference type="EMBL" id="ML119711">
    <property type="protein sequence ID" value="RPA78476.1"/>
    <property type="molecule type" value="Genomic_DNA"/>
</dbReference>
<keyword evidence="2" id="KW-1185">Reference proteome</keyword>
<gene>
    <name evidence="1" type="ORF">BJ508DRAFT_309255</name>
</gene>
<reference evidence="1 2" key="1">
    <citation type="journal article" date="2018" name="Nat. Ecol. Evol.">
        <title>Pezizomycetes genomes reveal the molecular basis of ectomycorrhizal truffle lifestyle.</title>
        <authorList>
            <person name="Murat C."/>
            <person name="Payen T."/>
            <person name="Noel B."/>
            <person name="Kuo A."/>
            <person name="Morin E."/>
            <person name="Chen J."/>
            <person name="Kohler A."/>
            <person name="Krizsan K."/>
            <person name="Balestrini R."/>
            <person name="Da Silva C."/>
            <person name="Montanini B."/>
            <person name="Hainaut M."/>
            <person name="Levati E."/>
            <person name="Barry K.W."/>
            <person name="Belfiori B."/>
            <person name="Cichocki N."/>
            <person name="Clum A."/>
            <person name="Dockter R.B."/>
            <person name="Fauchery L."/>
            <person name="Guy J."/>
            <person name="Iotti M."/>
            <person name="Le Tacon F."/>
            <person name="Lindquist E.A."/>
            <person name="Lipzen A."/>
            <person name="Malagnac F."/>
            <person name="Mello A."/>
            <person name="Molinier V."/>
            <person name="Miyauchi S."/>
            <person name="Poulain J."/>
            <person name="Riccioni C."/>
            <person name="Rubini A."/>
            <person name="Sitrit Y."/>
            <person name="Splivallo R."/>
            <person name="Traeger S."/>
            <person name="Wang M."/>
            <person name="Zifcakova L."/>
            <person name="Wipf D."/>
            <person name="Zambonelli A."/>
            <person name="Paolocci F."/>
            <person name="Nowrousian M."/>
            <person name="Ottonello S."/>
            <person name="Baldrian P."/>
            <person name="Spatafora J.W."/>
            <person name="Henrissat B."/>
            <person name="Nagy L.G."/>
            <person name="Aury J.M."/>
            <person name="Wincker P."/>
            <person name="Grigoriev I.V."/>
            <person name="Bonfante P."/>
            <person name="Martin F.M."/>
        </authorList>
    </citation>
    <scope>NUCLEOTIDE SEQUENCE [LARGE SCALE GENOMIC DNA]</scope>
    <source>
        <strain evidence="1 2">RN42</strain>
    </source>
</reference>
<accession>A0A3N4HZD8</accession>
<protein>
    <submittedName>
        <fullName evidence="1">Uncharacterized protein</fullName>
    </submittedName>
</protein>
<dbReference type="Proteomes" id="UP000275078">
    <property type="component" value="Unassembled WGS sequence"/>
</dbReference>
<dbReference type="AlphaFoldDB" id="A0A3N4HZD8"/>
<evidence type="ECO:0000313" key="2">
    <source>
        <dbReference type="Proteomes" id="UP000275078"/>
    </source>
</evidence>
<evidence type="ECO:0000313" key="1">
    <source>
        <dbReference type="EMBL" id="RPA78476.1"/>
    </source>
</evidence>
<proteinExistence type="predicted"/>
<organism evidence="1 2">
    <name type="scientific">Ascobolus immersus RN42</name>
    <dbReference type="NCBI Taxonomy" id="1160509"/>
    <lineage>
        <taxon>Eukaryota</taxon>
        <taxon>Fungi</taxon>
        <taxon>Dikarya</taxon>
        <taxon>Ascomycota</taxon>
        <taxon>Pezizomycotina</taxon>
        <taxon>Pezizomycetes</taxon>
        <taxon>Pezizales</taxon>
        <taxon>Ascobolaceae</taxon>
        <taxon>Ascobolus</taxon>
    </lineage>
</organism>